<proteinExistence type="predicted"/>
<dbReference type="InterPro" id="IPR014976">
    <property type="entry name" value="AbpA_HamA_C"/>
</dbReference>
<feature type="domain" description="Anti-bacteriophage protein A/HamA C-terminal" evidence="1">
    <location>
        <begin position="22"/>
        <end position="299"/>
    </location>
</feature>
<name>A0A967ASI0_9FLAO</name>
<reference evidence="2" key="1">
    <citation type="submission" date="2019-07" db="EMBL/GenBank/DDBJ databases">
        <authorList>
            <person name="De-Chao Zhang Q."/>
        </authorList>
    </citation>
    <scope>NUCLEOTIDE SEQUENCE</scope>
    <source>
        <strain evidence="2">TP-CH-4</strain>
    </source>
</reference>
<evidence type="ECO:0000313" key="2">
    <source>
        <dbReference type="EMBL" id="NHF58123.1"/>
    </source>
</evidence>
<dbReference type="AlphaFoldDB" id="A0A967ASI0"/>
<accession>A0A967ASI0</accession>
<comment type="caution">
    <text evidence="2">The sequence shown here is derived from an EMBL/GenBank/DDBJ whole genome shotgun (WGS) entry which is preliminary data.</text>
</comment>
<keyword evidence="3" id="KW-1185">Reference proteome</keyword>
<dbReference type="Pfam" id="PF08878">
    <property type="entry name" value="HamA"/>
    <property type="match status" value="1"/>
</dbReference>
<dbReference type="RefSeq" id="WP_152572629.1">
    <property type="nucleotide sequence ID" value="NZ_VIKU02000001.1"/>
</dbReference>
<organism evidence="2 3">
    <name type="scientific">Pelagihabitans pacificus</name>
    <dbReference type="NCBI Taxonomy" id="2696054"/>
    <lineage>
        <taxon>Bacteria</taxon>
        <taxon>Pseudomonadati</taxon>
        <taxon>Bacteroidota</taxon>
        <taxon>Flavobacteriia</taxon>
        <taxon>Flavobacteriales</taxon>
        <taxon>Flavobacteriaceae</taxon>
        <taxon>Pelagihabitans</taxon>
    </lineage>
</organism>
<reference evidence="2" key="2">
    <citation type="submission" date="2020-03" db="EMBL/GenBank/DDBJ databases">
        <title>Flavobacteriaceae bacterium strain TP-CH-4, a member of the family Flavobacteriaceae isolated from a deep-sea seamount.</title>
        <authorList>
            <person name="Zhang D.-C."/>
        </authorList>
    </citation>
    <scope>NUCLEOTIDE SEQUENCE</scope>
    <source>
        <strain evidence="2">TP-CH-4</strain>
    </source>
</reference>
<evidence type="ECO:0000259" key="1">
    <source>
        <dbReference type="Pfam" id="PF08878"/>
    </source>
</evidence>
<sequence>MYPKSTIDWQKLISVDPAWVTKHLTEHRVKTENKLVLRTYSLQFSGTKYETNALIEYMADSIVNYVLTPKQIKKIEEKGRQPFREAMRYFGDKNPTYDGKYGELLLYLITEAVLKTPLIVFKLPLNAKDQVKGGDGIFLGDYEDKPAILIGEAKTWKTLSESLKDALKSLARFHSNQNTTAMEYEYFIARNRIRNDLTENELDYIYDCFTPGTVEYKGRVQVHPVLILYDDKRIDGIDASDNVDGNTKLNKLIEESLDRNFKSIKKICADNNGVDKVYLDFFLIPLNDVDAFKHSIFTAIHGVSWKKENKDDS</sequence>
<gene>
    <name evidence="2" type="ORF">FK220_002135</name>
</gene>
<dbReference type="Proteomes" id="UP000707206">
    <property type="component" value="Unassembled WGS sequence"/>
</dbReference>
<evidence type="ECO:0000313" key="3">
    <source>
        <dbReference type="Proteomes" id="UP000707206"/>
    </source>
</evidence>
<protein>
    <submittedName>
        <fullName evidence="2">DUF1837 domain-containing protein</fullName>
    </submittedName>
</protein>
<dbReference type="EMBL" id="VIKU02000001">
    <property type="protein sequence ID" value="NHF58123.1"/>
    <property type="molecule type" value="Genomic_DNA"/>
</dbReference>